<evidence type="ECO:0000313" key="2">
    <source>
        <dbReference type="EMBL" id="GGO86740.1"/>
    </source>
</evidence>
<gene>
    <name evidence="2" type="ORF">GCM10011348_38280</name>
</gene>
<keyword evidence="1" id="KW-0472">Membrane</keyword>
<keyword evidence="1" id="KW-0812">Transmembrane</keyword>
<dbReference type="Proteomes" id="UP000599578">
    <property type="component" value="Unassembled WGS sequence"/>
</dbReference>
<dbReference type="AlphaFoldDB" id="A0A917ZMS9"/>
<organism evidence="2 3">
    <name type="scientific">Marinobacterium nitratireducens</name>
    <dbReference type="NCBI Taxonomy" id="518897"/>
    <lineage>
        <taxon>Bacteria</taxon>
        <taxon>Pseudomonadati</taxon>
        <taxon>Pseudomonadota</taxon>
        <taxon>Gammaproteobacteria</taxon>
        <taxon>Oceanospirillales</taxon>
        <taxon>Oceanospirillaceae</taxon>
        <taxon>Marinobacterium</taxon>
    </lineage>
</organism>
<reference evidence="2 3" key="1">
    <citation type="journal article" date="2014" name="Int. J. Syst. Evol. Microbiol.">
        <title>Complete genome sequence of Corynebacterium casei LMG S-19264T (=DSM 44701T), isolated from a smear-ripened cheese.</title>
        <authorList>
            <consortium name="US DOE Joint Genome Institute (JGI-PGF)"/>
            <person name="Walter F."/>
            <person name="Albersmeier A."/>
            <person name="Kalinowski J."/>
            <person name="Ruckert C."/>
        </authorList>
    </citation>
    <scope>NUCLEOTIDE SEQUENCE [LARGE SCALE GENOMIC DNA]</scope>
    <source>
        <strain evidence="2 3">CGMCC 1.7286</strain>
    </source>
</reference>
<evidence type="ECO:0000313" key="3">
    <source>
        <dbReference type="Proteomes" id="UP000599578"/>
    </source>
</evidence>
<keyword evidence="3" id="KW-1185">Reference proteome</keyword>
<comment type="caution">
    <text evidence="2">The sequence shown here is derived from an EMBL/GenBank/DDBJ whole genome shotgun (WGS) entry which is preliminary data.</text>
</comment>
<sequence>MIHETPIQVIVHRSARQRALFWALALAFIVGLLSWQLQAAKPGGAISLVSGDASALALGEGAENPLSAFDTDVDDPPLVRLLQPRLCAYFLPVAERRDGGSIRRVNSHPARAPPALSFA</sequence>
<keyword evidence="1" id="KW-1133">Transmembrane helix</keyword>
<evidence type="ECO:0000256" key="1">
    <source>
        <dbReference type="SAM" id="Phobius"/>
    </source>
</evidence>
<dbReference type="RefSeq" id="WP_188862227.1">
    <property type="nucleotide sequence ID" value="NZ_BMLT01000011.1"/>
</dbReference>
<accession>A0A917ZMS9</accession>
<dbReference type="EMBL" id="BMLT01000011">
    <property type="protein sequence ID" value="GGO86740.1"/>
    <property type="molecule type" value="Genomic_DNA"/>
</dbReference>
<protein>
    <submittedName>
        <fullName evidence="2">Uncharacterized protein</fullName>
    </submittedName>
</protein>
<proteinExistence type="predicted"/>
<name>A0A917ZMS9_9GAMM</name>
<feature type="transmembrane region" description="Helical" evidence="1">
    <location>
        <begin position="20"/>
        <end position="37"/>
    </location>
</feature>